<reference evidence="3" key="1">
    <citation type="journal article" date="2021" name="Mol. Plant Pathol.">
        <title>A 20-kb lineage-specific genomic region tames virulence in pathogenic amphidiploid Verticillium longisporum.</title>
        <authorList>
            <person name="Harting R."/>
            <person name="Starke J."/>
            <person name="Kusch H."/>
            <person name="Poggeler S."/>
            <person name="Maurus I."/>
            <person name="Schluter R."/>
            <person name="Landesfeind M."/>
            <person name="Bulla I."/>
            <person name="Nowrousian M."/>
            <person name="de Jonge R."/>
            <person name="Stahlhut G."/>
            <person name="Hoff K.J."/>
            <person name="Asshauer K.P."/>
            <person name="Thurmer A."/>
            <person name="Stanke M."/>
            <person name="Daniel R."/>
            <person name="Morgenstern B."/>
            <person name="Thomma B.P.H.J."/>
            <person name="Kronstad J.W."/>
            <person name="Braus-Stromeyer S.A."/>
            <person name="Braus G.H."/>
        </authorList>
    </citation>
    <scope>NUCLEOTIDE SEQUENCE</scope>
    <source>
        <strain evidence="3">Vl32</strain>
    </source>
</reference>
<dbReference type="PANTHER" id="PTHR22834:SF20">
    <property type="entry name" value="SH3 DOMAIN-CONTAINING PROTEIN"/>
    <property type="match status" value="1"/>
</dbReference>
<dbReference type="GO" id="GO:0032955">
    <property type="term" value="P:regulation of division septum assembly"/>
    <property type="evidence" value="ECO:0007669"/>
    <property type="project" value="TreeGrafter"/>
</dbReference>
<protein>
    <submittedName>
        <fullName evidence="3">Phosphatidylinositol 3 like protein</fullName>
    </submittedName>
</protein>
<dbReference type="InterPro" id="IPR000219">
    <property type="entry name" value="DH_dom"/>
</dbReference>
<dbReference type="SMART" id="SM00325">
    <property type="entry name" value="RhoGEF"/>
    <property type="match status" value="1"/>
</dbReference>
<evidence type="ECO:0000256" key="1">
    <source>
        <dbReference type="SAM" id="MobiDB-lite"/>
    </source>
</evidence>
<dbReference type="GO" id="GO:0005737">
    <property type="term" value="C:cytoplasm"/>
    <property type="evidence" value="ECO:0007669"/>
    <property type="project" value="TreeGrafter"/>
</dbReference>
<sequence length="238" mass="26630">MNIVEEIYKGTAEACPKLDGKTSKIIFRNVDEIVAFHTAFLVQLKDAVAAVYIPQGRRSSAPKEASIKSNSTGSNSGAQSQTESDDAKDRTTTLGPLFQLNAEKMKIAHEGFLRNSDLAAKRLIQIQQDPTVQVWLNECHEVAKDLTAAWDLDSLLIKPMQRLTKYPNLILTILQHTPPDHPDRPALVAAKDTLEIAIIEINKTKKNFELVGQIVGRKRDKHAYPRGPRVRETAREVW</sequence>
<dbReference type="PROSITE" id="PS50010">
    <property type="entry name" value="DH_2"/>
    <property type="match status" value="1"/>
</dbReference>
<accession>A0A8I2Z7X7</accession>
<evidence type="ECO:0000313" key="3">
    <source>
        <dbReference type="EMBL" id="KAG7117738.1"/>
    </source>
</evidence>
<name>A0A8I2Z7X7_VERLO</name>
<comment type="caution">
    <text evidence="3">The sequence shown here is derived from an EMBL/GenBank/DDBJ whole genome shotgun (WGS) entry which is preliminary data.</text>
</comment>
<evidence type="ECO:0000259" key="2">
    <source>
        <dbReference type="PROSITE" id="PS50010"/>
    </source>
</evidence>
<feature type="domain" description="DH" evidence="2">
    <location>
        <begin position="1"/>
        <end position="204"/>
    </location>
</feature>
<dbReference type="Pfam" id="PF00621">
    <property type="entry name" value="RhoGEF"/>
    <property type="match status" value="1"/>
</dbReference>
<dbReference type="EMBL" id="JAEMWZ010000437">
    <property type="protein sequence ID" value="KAG7117738.1"/>
    <property type="molecule type" value="Genomic_DNA"/>
</dbReference>
<dbReference type="AlphaFoldDB" id="A0A8I2Z7X7"/>
<evidence type="ECO:0000313" key="4">
    <source>
        <dbReference type="Proteomes" id="UP000689129"/>
    </source>
</evidence>
<feature type="region of interest" description="Disordered" evidence="1">
    <location>
        <begin position="61"/>
        <end position="91"/>
    </location>
</feature>
<dbReference type="GO" id="GO:0005085">
    <property type="term" value="F:guanyl-nucleotide exchange factor activity"/>
    <property type="evidence" value="ECO:0007669"/>
    <property type="project" value="InterPro"/>
</dbReference>
<proteinExistence type="predicted"/>
<gene>
    <name evidence="3" type="ORF">HYQ45_015732</name>
</gene>
<dbReference type="PANTHER" id="PTHR22834">
    <property type="entry name" value="NUCLEAR FUSION PROTEIN FUS2"/>
    <property type="match status" value="1"/>
</dbReference>
<dbReference type="GO" id="GO:0031991">
    <property type="term" value="P:regulation of actomyosin contractile ring contraction"/>
    <property type="evidence" value="ECO:0007669"/>
    <property type="project" value="TreeGrafter"/>
</dbReference>
<feature type="compositionally biased region" description="Polar residues" evidence="1">
    <location>
        <begin position="67"/>
        <end position="82"/>
    </location>
</feature>
<dbReference type="Proteomes" id="UP000689129">
    <property type="component" value="Unassembled WGS sequence"/>
</dbReference>
<organism evidence="3 4">
    <name type="scientific">Verticillium longisporum</name>
    <name type="common">Verticillium dahliae var. longisporum</name>
    <dbReference type="NCBI Taxonomy" id="100787"/>
    <lineage>
        <taxon>Eukaryota</taxon>
        <taxon>Fungi</taxon>
        <taxon>Dikarya</taxon>
        <taxon>Ascomycota</taxon>
        <taxon>Pezizomycotina</taxon>
        <taxon>Sordariomycetes</taxon>
        <taxon>Hypocreomycetidae</taxon>
        <taxon>Glomerellales</taxon>
        <taxon>Plectosphaerellaceae</taxon>
        <taxon>Verticillium</taxon>
    </lineage>
</organism>
<dbReference type="InterPro" id="IPR051492">
    <property type="entry name" value="Dynamin-Rho_GEF"/>
</dbReference>
<dbReference type="OrthoDB" id="10256089at2759"/>